<dbReference type="AlphaFoldDB" id="A0A1H6JZ79"/>
<dbReference type="InterPro" id="IPR020556">
    <property type="entry name" value="Amidase_CS"/>
</dbReference>
<dbReference type="PANTHER" id="PTHR11895:SF176">
    <property type="entry name" value="AMIDASE AMID-RELATED"/>
    <property type="match status" value="1"/>
</dbReference>
<dbReference type="InterPro" id="IPR036928">
    <property type="entry name" value="AS_sf"/>
</dbReference>
<proteinExistence type="predicted"/>
<protein>
    <submittedName>
        <fullName evidence="2">Aspartyl-tRNA(Asn)/glutamyl-tRNA(Gln) amidotransferase subunit A</fullName>
    </submittedName>
</protein>
<dbReference type="Gene3D" id="3.90.1300.10">
    <property type="entry name" value="Amidase signature (AS) domain"/>
    <property type="match status" value="1"/>
</dbReference>
<reference evidence="3" key="1">
    <citation type="submission" date="2016-10" db="EMBL/GenBank/DDBJ databases">
        <authorList>
            <person name="Varghese N."/>
            <person name="Submissions S."/>
        </authorList>
    </citation>
    <scope>NUCLEOTIDE SEQUENCE [LARGE SCALE GENOMIC DNA]</scope>
    <source>
        <strain evidence="3">DSM 11593</strain>
    </source>
</reference>
<gene>
    <name evidence="2" type="ORF">SAMN04488075_0748</name>
</gene>
<name>A0A1H6JZ79_9RHOB</name>
<feature type="domain" description="Amidase" evidence="1">
    <location>
        <begin position="25"/>
        <end position="435"/>
    </location>
</feature>
<evidence type="ECO:0000313" key="2">
    <source>
        <dbReference type="EMBL" id="SEH67971.1"/>
    </source>
</evidence>
<dbReference type="Pfam" id="PF01425">
    <property type="entry name" value="Amidase"/>
    <property type="match status" value="1"/>
</dbReference>
<keyword evidence="3" id="KW-1185">Reference proteome</keyword>
<dbReference type="RefSeq" id="WP_218139066.1">
    <property type="nucleotide sequence ID" value="NZ_FNXG01000001.1"/>
</dbReference>
<dbReference type="PANTHER" id="PTHR11895">
    <property type="entry name" value="TRANSAMIDASE"/>
    <property type="match status" value="1"/>
</dbReference>
<dbReference type="SUPFAM" id="SSF75304">
    <property type="entry name" value="Amidase signature (AS) enzymes"/>
    <property type="match status" value="1"/>
</dbReference>
<sequence length="456" mass="47561">MSDPLELTLCEAADAARSGKIGAVELLEAALAAVARRDGAINAVIATEPERALAEARALDALPAHRRGILHGVPLAHKDMFHRAGEVSTYGVAARKGHRMQATSPLLGRLDEAGAVSFARLNMAAFAMGPTGHNPDFGRCRNPFAPDRITGGSSSGSGAAVAARLAYGALGSDTGGSVRLPAACCGVVGLKPTQGLLSLDEVMGLSESLDCPGPVARSSRDLARMMDVLARPGHEAAVAQDLRGLRLGLPTSYYCDDLHPEVQANFDRAAKVFCALGATLVPVDVPDHSAYADLADAIWKPEAAALHLPALQSGTGALPEQARARLMQGLATSAVDYVRARRLRSLALDDMLSGPLAACDALLVPAMRRPVPLAAEVEANSGDAMRRNLAAITAFTRPLNYLGLPGLVTPSGLDCAGVPMAVQLIAAPRQEPLLLRLGHGFETETGFNRLRPETLG</sequence>
<dbReference type="InterPro" id="IPR000120">
    <property type="entry name" value="Amidase"/>
</dbReference>
<dbReference type="PROSITE" id="PS00571">
    <property type="entry name" value="AMIDASES"/>
    <property type="match status" value="1"/>
</dbReference>
<accession>A0A1H6JZ79</accession>
<evidence type="ECO:0000313" key="3">
    <source>
        <dbReference type="Proteomes" id="UP000199125"/>
    </source>
</evidence>
<dbReference type="Proteomes" id="UP000199125">
    <property type="component" value="Unassembled WGS sequence"/>
</dbReference>
<dbReference type="STRING" id="65735.SAMN04488075_0748"/>
<dbReference type="GO" id="GO:0016740">
    <property type="term" value="F:transferase activity"/>
    <property type="evidence" value="ECO:0007669"/>
    <property type="project" value="UniProtKB-KW"/>
</dbReference>
<dbReference type="InterPro" id="IPR023631">
    <property type="entry name" value="Amidase_dom"/>
</dbReference>
<organism evidence="2 3">
    <name type="scientific">Paracoccus alkenifer</name>
    <dbReference type="NCBI Taxonomy" id="65735"/>
    <lineage>
        <taxon>Bacteria</taxon>
        <taxon>Pseudomonadati</taxon>
        <taxon>Pseudomonadota</taxon>
        <taxon>Alphaproteobacteria</taxon>
        <taxon>Rhodobacterales</taxon>
        <taxon>Paracoccaceae</taxon>
        <taxon>Paracoccus</taxon>
    </lineage>
</organism>
<dbReference type="EMBL" id="FNXG01000001">
    <property type="protein sequence ID" value="SEH67971.1"/>
    <property type="molecule type" value="Genomic_DNA"/>
</dbReference>
<keyword evidence="2" id="KW-0808">Transferase</keyword>
<evidence type="ECO:0000259" key="1">
    <source>
        <dbReference type="Pfam" id="PF01425"/>
    </source>
</evidence>